<evidence type="ECO:0000259" key="9">
    <source>
        <dbReference type="SMART" id="SM01281"/>
    </source>
</evidence>
<dbReference type="PANTHER" id="PTHR46567:SF1">
    <property type="entry name" value="MEDIATOR OF RNA POLYMERASE II TRANSCRIPTION SUBUNIT 12"/>
    <property type="match status" value="1"/>
</dbReference>
<evidence type="ECO:0000256" key="6">
    <source>
        <dbReference type="ARBA" id="ARBA00023242"/>
    </source>
</evidence>
<comment type="subcellular location">
    <subcellularLocation>
        <location evidence="1">Nucleus</location>
    </subcellularLocation>
</comment>
<dbReference type="SMART" id="SM01281">
    <property type="entry name" value="Med12"/>
    <property type="match status" value="1"/>
</dbReference>
<evidence type="ECO:0000256" key="2">
    <source>
        <dbReference type="ARBA" id="ARBA00010289"/>
    </source>
</evidence>
<proteinExistence type="inferred from homology"/>
<reference evidence="10 11" key="1">
    <citation type="submission" date="2014-04" db="EMBL/GenBank/DDBJ databases">
        <authorList>
            <consortium name="DOE Joint Genome Institute"/>
            <person name="Kuo A."/>
            <person name="Kohler A."/>
            <person name="Costa M.D."/>
            <person name="Nagy L.G."/>
            <person name="Floudas D."/>
            <person name="Copeland A."/>
            <person name="Barry K.W."/>
            <person name="Cichocki N."/>
            <person name="Veneault-Fourrey C."/>
            <person name="LaButti K."/>
            <person name="Lindquist E.A."/>
            <person name="Lipzen A."/>
            <person name="Lundell T."/>
            <person name="Morin E."/>
            <person name="Murat C."/>
            <person name="Sun H."/>
            <person name="Tunlid A."/>
            <person name="Henrissat B."/>
            <person name="Grigoriev I.V."/>
            <person name="Hibbett D.S."/>
            <person name="Martin F."/>
            <person name="Nordberg H.P."/>
            <person name="Cantor M.N."/>
            <person name="Hua S.X."/>
        </authorList>
    </citation>
    <scope>NUCLEOTIDE SEQUENCE [LARGE SCALE GENOMIC DNA]</scope>
    <source>
        <strain evidence="10 11">441</strain>
    </source>
</reference>
<sequence length="1625" mass="181179">MTKNNTKRDKDSQGDHPLPIYECHPPAWVPSTHRVADVGYPGFDPPHPGQEEDVLSDVNIKAGFSQAPYVQSEHAGAVESRFPQESKRSQLFDDDSVTVLETIMHEVFCRRSQYAPVVPASTFKIPSRVTLNDTRRQSWFADLANPDVPLHKLGKSVPHGAKGHDLLDLLQTNNVAIPRAIWFLRVFGANETAGLRNKPNFNPTQYSIDWTNVVTGYIRKQLAEIALPSAPRPGLNIKQTFKGVLSDSESRERWVSRFNYCLQLLRPFYAEGLVDRRTFLTWLVQQMSGCNLAQVGFVAHLADQYLDDMLSSRALSKPFVDACIAKLTEVGELTFLPDQLTRLDALLKLLLQRVCLTLPDAFVSPHTWANNASFVVPILSNDNNSNSTPGDTRTRETQRVLHHNISDIQRRTDAMLFRNLPPRVLERLGSMVVDIQILNSISSTTDMSTVEFFSCTVTDNYSTSTFYNKLDTLLTWSVTPLQFGPHRTYAAVFLLSQYRQRTARREVSLSALQDYLFDWLDTSEVAAESGNLRSVSALFGKLVKDGLFDYASYLQRLVARGEESLSYAQPTVSGSKHREFLRWIPLHRTTSSLSHQRKVILYGARARETPEDICERAMRREVRTVIPLVFGGSTALLSPPPISALRESCSTTIQAPRFEQVKMFKQWLLPNYNKFAAVSDAYDESAVLQTYSIVAELLSYTNCYGSLLELSLSVLSQTSNPQIIEVVGEVFHRFATVWTSMGCTGAITTALYSAHVGWKNRGMRVRSLLALLIQVDAGRHLNESERAQISADISSFTHALAPDTTDPGHVPEHLPEILLLADDPKLDAPSILANGLWYKYRTALDWGWKVWDNTIASMRQVPLMTPDINKRHAIALRYAQFLLHIDQHLPAGIDDHVLQWSLGTGKGEILALTADAWDVCSVVLLFLSAHGALSTTSLLRGLVYPAWHICANATGHSAQLPSIFVQSANGLFDRLILHEEIQISSTAPSSLLDTHRIHSRRQNVFREPHFPQLAEEMPTLLLIECNEIIPSELRTMAKDLRIRTCESREFRQAAYRDLDVIRKAFERPIQSGSIGEALFEPLVNALKVILSDSSEGTDVNAFLTGRSPSELSPWRLAATAVQLQFGLRQLGRAMAHDATKQAASASLDKMTSMLFHHSMASDEAYFIAQTARDIDGPVAEKFFNNGFKSIVDIFARTLLPGSRDTLFDRVDRAGELLRVLSHVAEPLRTKGVVLQLDPLVQERLIKVILETLITIETMLSKSTNTSHEVKRCTIFLGRLLQFNLGFNGPWSTSCMEIHEGLMAVLFRLLLVYVTGAHFDPVAFSLLLDTLYFVIDELNSHSKSGTPDPFRFYPKHLESELPPGIPAEFYAQLCSLLPQLPPNDVVKGLVHAYRDPSGQLTYSTSVQNRPWEWIENLGEPPVETGLRPAADPAIKNATSLSLEFFAARPTGDHILRTSVRGPNEDVPDLENMRLEGDLRTFEDGLSAETVYTRDWRETRLEAHRDIHAGVTENTSGDGSDDLGALAIPPAQIHSVSRRPSPASSVRSRESARGSSASLRLSPGMGAKAPLSAVSETMEDVEAGIAEVGVIGHKRKAETDDEVEIIEGPIPEKARKGKTVKPRPRRK</sequence>
<dbReference type="Pfam" id="PF09497">
    <property type="entry name" value="Med12"/>
    <property type="match status" value="1"/>
</dbReference>
<name>A0A0C9ZP71_9AGAM</name>
<feature type="domain" description="Mediator complex subunit Med12" evidence="9">
    <location>
        <begin position="122"/>
        <end position="185"/>
    </location>
</feature>
<evidence type="ECO:0000313" key="10">
    <source>
        <dbReference type="EMBL" id="KIK27844.1"/>
    </source>
</evidence>
<evidence type="ECO:0000256" key="3">
    <source>
        <dbReference type="ARBA" id="ARBA00019622"/>
    </source>
</evidence>
<dbReference type="STRING" id="765257.A0A0C9ZP71"/>
<feature type="compositionally biased region" description="Basic residues" evidence="8">
    <location>
        <begin position="1613"/>
        <end position="1625"/>
    </location>
</feature>
<dbReference type="InterPro" id="IPR019035">
    <property type="entry name" value="Mediator_Med12"/>
</dbReference>
<feature type="region of interest" description="Disordered" evidence="8">
    <location>
        <begin position="1593"/>
        <end position="1625"/>
    </location>
</feature>
<feature type="compositionally biased region" description="Basic and acidic residues" evidence="8">
    <location>
        <begin position="1"/>
        <end position="14"/>
    </location>
</feature>
<feature type="compositionally biased region" description="Low complexity" evidence="8">
    <location>
        <begin position="1551"/>
        <end position="1562"/>
    </location>
</feature>
<keyword evidence="6" id="KW-0539">Nucleus</keyword>
<protein>
    <recommendedName>
        <fullName evidence="3">Mediator of RNA polymerase II transcription subunit 12</fullName>
    </recommendedName>
    <alternativeName>
        <fullName evidence="7">Mediator complex subunit 12</fullName>
    </alternativeName>
</protein>
<dbReference type="GO" id="GO:0003712">
    <property type="term" value="F:transcription coregulator activity"/>
    <property type="evidence" value="ECO:0007669"/>
    <property type="project" value="InterPro"/>
</dbReference>
<keyword evidence="5" id="KW-0804">Transcription</keyword>
<dbReference type="OrthoDB" id="20828at2759"/>
<keyword evidence="11" id="KW-1185">Reference proteome</keyword>
<keyword evidence="4" id="KW-0805">Transcription regulation</keyword>
<feature type="region of interest" description="Disordered" evidence="8">
    <location>
        <begin position="1"/>
        <end position="23"/>
    </location>
</feature>
<evidence type="ECO:0000256" key="1">
    <source>
        <dbReference type="ARBA" id="ARBA00004123"/>
    </source>
</evidence>
<evidence type="ECO:0000256" key="7">
    <source>
        <dbReference type="ARBA" id="ARBA00032010"/>
    </source>
</evidence>
<dbReference type="PANTHER" id="PTHR46567">
    <property type="entry name" value="MEDIATOR OF RNA POLYMERASE II TRANSCRIPTION SUBUNIT 12"/>
    <property type="match status" value="1"/>
</dbReference>
<accession>A0A0C9ZP71</accession>
<dbReference type="GO" id="GO:0016592">
    <property type="term" value="C:mediator complex"/>
    <property type="evidence" value="ECO:0007669"/>
    <property type="project" value="InterPro"/>
</dbReference>
<dbReference type="HOGENOM" id="CLU_003154_0_0_1"/>
<gene>
    <name evidence="10" type="ORF">PISMIDRAFT_91813</name>
</gene>
<evidence type="ECO:0000256" key="8">
    <source>
        <dbReference type="SAM" id="MobiDB-lite"/>
    </source>
</evidence>
<comment type="similarity">
    <text evidence="2">Belongs to the Mediator complex subunit 12 family.</text>
</comment>
<evidence type="ECO:0000313" key="11">
    <source>
        <dbReference type="Proteomes" id="UP000054018"/>
    </source>
</evidence>
<dbReference type="Proteomes" id="UP000054018">
    <property type="component" value="Unassembled WGS sequence"/>
</dbReference>
<organism evidence="10 11">
    <name type="scientific">Pisolithus microcarpus 441</name>
    <dbReference type="NCBI Taxonomy" id="765257"/>
    <lineage>
        <taxon>Eukaryota</taxon>
        <taxon>Fungi</taxon>
        <taxon>Dikarya</taxon>
        <taxon>Basidiomycota</taxon>
        <taxon>Agaricomycotina</taxon>
        <taxon>Agaricomycetes</taxon>
        <taxon>Agaricomycetidae</taxon>
        <taxon>Boletales</taxon>
        <taxon>Sclerodermatineae</taxon>
        <taxon>Pisolithaceae</taxon>
        <taxon>Pisolithus</taxon>
    </lineage>
</organism>
<evidence type="ECO:0000256" key="5">
    <source>
        <dbReference type="ARBA" id="ARBA00023163"/>
    </source>
</evidence>
<dbReference type="GO" id="GO:0006357">
    <property type="term" value="P:regulation of transcription by RNA polymerase II"/>
    <property type="evidence" value="ECO:0007669"/>
    <property type="project" value="InterPro"/>
</dbReference>
<feature type="region of interest" description="Disordered" evidence="8">
    <location>
        <begin position="1505"/>
        <end position="1571"/>
    </location>
</feature>
<evidence type="ECO:0000256" key="4">
    <source>
        <dbReference type="ARBA" id="ARBA00023015"/>
    </source>
</evidence>
<reference evidence="11" key="2">
    <citation type="submission" date="2015-01" db="EMBL/GenBank/DDBJ databases">
        <title>Evolutionary Origins and Diversification of the Mycorrhizal Mutualists.</title>
        <authorList>
            <consortium name="DOE Joint Genome Institute"/>
            <consortium name="Mycorrhizal Genomics Consortium"/>
            <person name="Kohler A."/>
            <person name="Kuo A."/>
            <person name="Nagy L.G."/>
            <person name="Floudas D."/>
            <person name="Copeland A."/>
            <person name="Barry K.W."/>
            <person name="Cichocki N."/>
            <person name="Veneault-Fourrey C."/>
            <person name="LaButti K."/>
            <person name="Lindquist E.A."/>
            <person name="Lipzen A."/>
            <person name="Lundell T."/>
            <person name="Morin E."/>
            <person name="Murat C."/>
            <person name="Riley R."/>
            <person name="Ohm R."/>
            <person name="Sun H."/>
            <person name="Tunlid A."/>
            <person name="Henrissat B."/>
            <person name="Grigoriev I.V."/>
            <person name="Hibbett D.S."/>
            <person name="Martin F."/>
        </authorList>
    </citation>
    <scope>NUCLEOTIDE SEQUENCE [LARGE SCALE GENOMIC DNA]</scope>
    <source>
        <strain evidence="11">441</strain>
    </source>
</reference>
<dbReference type="EMBL" id="KN833694">
    <property type="protein sequence ID" value="KIK27844.1"/>
    <property type="molecule type" value="Genomic_DNA"/>
</dbReference>